<comment type="subcellular location">
    <subcellularLocation>
        <location evidence="1">Endomembrane system</location>
        <topology evidence="1">Multi-pass membrane protein</topology>
    </subcellularLocation>
</comment>
<sequence length="127" mass="14447">MNRLKLWAKEMKKQLTVLYFAAQHPNMPLALKLFALFIVSYALSPFDLIPDFIPVLGLLDDIILLPIGIYLCYRFTPAHIITEATAQAASENIGKKDSFLILIFIMVFWIVMLIAGGSFFMHVINKK</sequence>
<dbReference type="AlphaFoldDB" id="A0A4R6BJ27"/>
<dbReference type="Pfam" id="PF06803">
    <property type="entry name" value="DUF1232"/>
    <property type="match status" value="1"/>
</dbReference>
<keyword evidence="2 5" id="KW-0812">Transmembrane</keyword>
<dbReference type="RefSeq" id="WP_133430278.1">
    <property type="nucleotide sequence ID" value="NZ_BMCC01000001.1"/>
</dbReference>
<dbReference type="Proteomes" id="UP000295328">
    <property type="component" value="Unassembled WGS sequence"/>
</dbReference>
<evidence type="ECO:0000256" key="4">
    <source>
        <dbReference type="ARBA" id="ARBA00023136"/>
    </source>
</evidence>
<keyword evidence="8" id="KW-1185">Reference proteome</keyword>
<evidence type="ECO:0000313" key="8">
    <source>
        <dbReference type="Proteomes" id="UP000295328"/>
    </source>
</evidence>
<dbReference type="GO" id="GO:0012505">
    <property type="term" value="C:endomembrane system"/>
    <property type="evidence" value="ECO:0007669"/>
    <property type="project" value="UniProtKB-SubCell"/>
</dbReference>
<evidence type="ECO:0000256" key="1">
    <source>
        <dbReference type="ARBA" id="ARBA00004127"/>
    </source>
</evidence>
<feature type="domain" description="DUF1232" evidence="6">
    <location>
        <begin position="32"/>
        <end position="66"/>
    </location>
</feature>
<evidence type="ECO:0000256" key="3">
    <source>
        <dbReference type="ARBA" id="ARBA00022989"/>
    </source>
</evidence>
<gene>
    <name evidence="7" type="ORF">ERX37_08660</name>
</gene>
<keyword evidence="4 5" id="KW-0472">Membrane</keyword>
<dbReference type="OrthoDB" id="9800202at2"/>
<evidence type="ECO:0000256" key="2">
    <source>
        <dbReference type="ARBA" id="ARBA00022692"/>
    </source>
</evidence>
<proteinExistence type="predicted"/>
<keyword evidence="3 5" id="KW-1133">Transmembrane helix</keyword>
<evidence type="ECO:0000259" key="6">
    <source>
        <dbReference type="Pfam" id="PF06803"/>
    </source>
</evidence>
<name>A0A4R6BJ27_9STAP</name>
<comment type="caution">
    <text evidence="7">The sequence shown here is derived from an EMBL/GenBank/DDBJ whole genome shotgun (WGS) entry which is preliminary data.</text>
</comment>
<reference evidence="7 8" key="1">
    <citation type="submission" date="2019-01" db="EMBL/GenBank/DDBJ databases">
        <title>Draft genome sequences of the type strains of six Macrococcus species.</title>
        <authorList>
            <person name="Mazhar S."/>
            <person name="Altermann E."/>
            <person name="Hill C."/>
            <person name="Mcauliffe O."/>
        </authorList>
    </citation>
    <scope>NUCLEOTIDE SEQUENCE [LARGE SCALE GENOMIC DNA]</scope>
    <source>
        <strain evidence="7 8">CCM4809</strain>
    </source>
</reference>
<feature type="transmembrane region" description="Helical" evidence="5">
    <location>
        <begin position="52"/>
        <end position="73"/>
    </location>
</feature>
<evidence type="ECO:0000313" key="7">
    <source>
        <dbReference type="EMBL" id="TDM01556.1"/>
    </source>
</evidence>
<feature type="transmembrane region" description="Helical" evidence="5">
    <location>
        <begin position="99"/>
        <end position="124"/>
    </location>
</feature>
<organism evidence="7 8">
    <name type="scientific">Macrococcus hajekii</name>
    <dbReference type="NCBI Taxonomy" id="198482"/>
    <lineage>
        <taxon>Bacteria</taxon>
        <taxon>Bacillati</taxon>
        <taxon>Bacillota</taxon>
        <taxon>Bacilli</taxon>
        <taxon>Bacillales</taxon>
        <taxon>Staphylococcaceae</taxon>
        <taxon>Macrococcus</taxon>
    </lineage>
</organism>
<accession>A0A4R6BJ27</accession>
<dbReference type="EMBL" id="SCWE01000003">
    <property type="protein sequence ID" value="TDM01556.1"/>
    <property type="molecule type" value="Genomic_DNA"/>
</dbReference>
<protein>
    <submittedName>
        <fullName evidence="7">DUF1232 domain-containing protein</fullName>
    </submittedName>
</protein>
<evidence type="ECO:0000256" key="5">
    <source>
        <dbReference type="SAM" id="Phobius"/>
    </source>
</evidence>
<dbReference type="InterPro" id="IPR010652">
    <property type="entry name" value="DUF1232"/>
</dbReference>